<protein>
    <submittedName>
        <fullName evidence="2">Dienelactone hydrolase</fullName>
    </submittedName>
</protein>
<dbReference type="Gene3D" id="3.40.50.1820">
    <property type="entry name" value="alpha/beta hydrolase"/>
    <property type="match status" value="1"/>
</dbReference>
<evidence type="ECO:0000313" key="3">
    <source>
        <dbReference type="Proteomes" id="UP000001558"/>
    </source>
</evidence>
<feature type="domain" description="KANL3/Tex30 alpha/beta hydrolase-like" evidence="1">
    <location>
        <begin position="36"/>
        <end position="235"/>
    </location>
</feature>
<dbReference type="SUPFAM" id="SSF53474">
    <property type="entry name" value="alpha/beta-Hydrolases"/>
    <property type="match status" value="1"/>
</dbReference>
<dbReference type="Proteomes" id="UP000001558">
    <property type="component" value="Chromosome"/>
</dbReference>
<reference evidence="2 3" key="1">
    <citation type="submission" date="2007-03" db="EMBL/GenBank/DDBJ databases">
        <title>Complete sequence of Shewanella loihica PV-4.</title>
        <authorList>
            <consortium name="US DOE Joint Genome Institute"/>
            <person name="Copeland A."/>
            <person name="Lucas S."/>
            <person name="Lapidus A."/>
            <person name="Barry K."/>
            <person name="Detter J.C."/>
            <person name="Glavina del Rio T."/>
            <person name="Hammon N."/>
            <person name="Israni S."/>
            <person name="Dalin E."/>
            <person name="Tice H."/>
            <person name="Pitluck S."/>
            <person name="Chain P."/>
            <person name="Malfatti S."/>
            <person name="Shin M."/>
            <person name="Vergez L."/>
            <person name="Schmutz J."/>
            <person name="Larimer F."/>
            <person name="Land M."/>
            <person name="Hauser L."/>
            <person name="Kyrpides N."/>
            <person name="Mikhailova N."/>
            <person name="Romine M.F."/>
            <person name="Serres G."/>
            <person name="Fredrickson J."/>
            <person name="Tiedje J."/>
            <person name="Richardson P."/>
        </authorList>
    </citation>
    <scope>NUCLEOTIDE SEQUENCE [LARGE SCALE GENOMIC DNA]</scope>
    <source>
        <strain evidence="3">ATCC BAA-1088 / PV-4</strain>
    </source>
</reference>
<sequence length="240" mass="25945" precursor="true">MSFTQRLNARLEAAELPASQCLFSGPLDDNALACDTLVVLAHGAGANMEHEFMTQMAKRLSAGNGGASDAEQAIGVLRFNFPYMRSNAIDGKRRPPDRAPKLIKDFSLLIETVREVYKPKRLIVMGKSMGGRMAAILAGEQAVDGVICLGYPFVPPKGGEPRLEPIAECQAPLLVIQGERDKFGAKGQVEPWLAPFKAKLVWLADGDHSFLPRKSSGTTQSANLDLAVSHSIQFIRGLDA</sequence>
<dbReference type="InterPro" id="IPR026555">
    <property type="entry name" value="NSL3/Tex30"/>
</dbReference>
<dbReference type="Pfam" id="PF20408">
    <property type="entry name" value="Abhydrolase_11"/>
    <property type="match status" value="1"/>
</dbReference>
<dbReference type="OrthoDB" id="652634at2"/>
<name>A3QGN1_SHELP</name>
<dbReference type="GO" id="GO:0016787">
    <property type="term" value="F:hydrolase activity"/>
    <property type="evidence" value="ECO:0007669"/>
    <property type="project" value="UniProtKB-KW"/>
</dbReference>
<dbReference type="PANTHER" id="PTHR13136:SF11">
    <property type="entry name" value="TESTIS-EXPRESSED PROTEIN 30"/>
    <property type="match status" value="1"/>
</dbReference>
<dbReference type="HOGENOM" id="CLU_072792_1_2_6"/>
<evidence type="ECO:0000313" key="2">
    <source>
        <dbReference type="EMBL" id="ABO24629.1"/>
    </source>
</evidence>
<dbReference type="RefSeq" id="WP_011866560.1">
    <property type="nucleotide sequence ID" value="NC_009092.1"/>
</dbReference>
<dbReference type="EMBL" id="CP000606">
    <property type="protein sequence ID" value="ABO24629.1"/>
    <property type="molecule type" value="Genomic_DNA"/>
</dbReference>
<proteinExistence type="predicted"/>
<dbReference type="STRING" id="323850.Shew_2763"/>
<evidence type="ECO:0000259" key="1">
    <source>
        <dbReference type="Pfam" id="PF20408"/>
    </source>
</evidence>
<organism evidence="2 3">
    <name type="scientific">Shewanella loihica (strain ATCC BAA-1088 / PV-4)</name>
    <dbReference type="NCBI Taxonomy" id="323850"/>
    <lineage>
        <taxon>Bacteria</taxon>
        <taxon>Pseudomonadati</taxon>
        <taxon>Pseudomonadota</taxon>
        <taxon>Gammaproteobacteria</taxon>
        <taxon>Alteromonadales</taxon>
        <taxon>Shewanellaceae</taxon>
        <taxon>Shewanella</taxon>
    </lineage>
</organism>
<dbReference type="eggNOG" id="COG3571">
    <property type="taxonomic scope" value="Bacteria"/>
</dbReference>
<keyword evidence="3" id="KW-1185">Reference proteome</keyword>
<dbReference type="InterPro" id="IPR029058">
    <property type="entry name" value="AB_hydrolase_fold"/>
</dbReference>
<keyword evidence="2" id="KW-0378">Hydrolase</keyword>
<gene>
    <name evidence="2" type="ordered locus">Shew_2763</name>
</gene>
<dbReference type="InterPro" id="IPR046879">
    <property type="entry name" value="KANL3/Tex30_Abhydrolase"/>
</dbReference>
<dbReference type="AlphaFoldDB" id="A3QGN1"/>
<dbReference type="KEGG" id="slo:Shew_2763"/>
<dbReference type="PANTHER" id="PTHR13136">
    <property type="entry name" value="TESTIS DEVELOPMENT PROTEIN PRTD"/>
    <property type="match status" value="1"/>
</dbReference>
<accession>A3QGN1</accession>
<dbReference type="ESTHER" id="shelp-a3qgn1">
    <property type="family name" value="NLS3-Tex30"/>
</dbReference>